<keyword evidence="2" id="KW-1185">Reference proteome</keyword>
<gene>
    <name evidence="1" type="ORF">EVOR1521_LOCUS2619</name>
</gene>
<organism evidence="1 2">
    <name type="scientific">Effrenium voratum</name>
    <dbReference type="NCBI Taxonomy" id="2562239"/>
    <lineage>
        <taxon>Eukaryota</taxon>
        <taxon>Sar</taxon>
        <taxon>Alveolata</taxon>
        <taxon>Dinophyceae</taxon>
        <taxon>Suessiales</taxon>
        <taxon>Symbiodiniaceae</taxon>
        <taxon>Effrenium</taxon>
    </lineage>
</organism>
<name>A0AA36HPD7_9DINO</name>
<evidence type="ECO:0000313" key="2">
    <source>
        <dbReference type="Proteomes" id="UP001178507"/>
    </source>
</evidence>
<proteinExistence type="predicted"/>
<dbReference type="Proteomes" id="UP001178507">
    <property type="component" value="Unassembled WGS sequence"/>
</dbReference>
<protein>
    <submittedName>
        <fullName evidence="1">Uncharacterized protein</fullName>
    </submittedName>
</protein>
<reference evidence="1" key="1">
    <citation type="submission" date="2023-08" db="EMBL/GenBank/DDBJ databases">
        <authorList>
            <person name="Chen Y."/>
            <person name="Shah S."/>
            <person name="Dougan E. K."/>
            <person name="Thang M."/>
            <person name="Chan C."/>
        </authorList>
    </citation>
    <scope>NUCLEOTIDE SEQUENCE</scope>
</reference>
<comment type="caution">
    <text evidence="1">The sequence shown here is derived from an EMBL/GenBank/DDBJ whole genome shotgun (WGS) entry which is preliminary data.</text>
</comment>
<sequence>MTLEDLPESECLELSSGGTLELTKATCEAMLDEQDALFERAKLQKLMEQEGLFSPMRKHVAENIRSRLKEESDKVAAEGLEMQHKCTNIRKNLGQMMNARRDLASLRRAIVGRGLESDEQSKQAMLMM</sequence>
<accession>A0AA36HPD7</accession>
<evidence type="ECO:0000313" key="1">
    <source>
        <dbReference type="EMBL" id="CAJ1372576.1"/>
    </source>
</evidence>
<dbReference type="AlphaFoldDB" id="A0AA36HPD7"/>
<dbReference type="EMBL" id="CAUJNA010000142">
    <property type="protein sequence ID" value="CAJ1372576.1"/>
    <property type="molecule type" value="Genomic_DNA"/>
</dbReference>